<dbReference type="Proteomes" id="UP000051984">
    <property type="component" value="Unassembled WGS sequence"/>
</dbReference>
<keyword evidence="3" id="KW-0240">DNA-directed RNA polymerase</keyword>
<dbReference type="GO" id="GO:0000428">
    <property type="term" value="C:DNA-directed RNA polymerase complex"/>
    <property type="evidence" value="ECO:0007669"/>
    <property type="project" value="UniProtKB-KW"/>
</dbReference>
<gene>
    <name evidence="3" type="ORF">FD51_GL001934</name>
</gene>
<dbReference type="GO" id="GO:0006355">
    <property type="term" value="P:regulation of DNA-templated transcription"/>
    <property type="evidence" value="ECO:0007669"/>
    <property type="project" value="InterPro"/>
</dbReference>
<protein>
    <submittedName>
        <fullName evidence="3">DNA-directed RNA polymerase specialized sigma subunit, sigma24-like protein</fullName>
    </submittedName>
</protein>
<sequence length="182" mass="20915">MAVAQKGFSLFLEHQAVVYGALAKLGIRPHHSDFQDWRDEGMLVYLNYFSRYRDPLTDEAAITKFNKLAWRFVFLTLMQRMQKVRHRRELEEAPANAAVLQTTTVATAPVSLEQSVALKLQMEQLEAVLTPVEHKVLQLRLAGMADSGIAIHLQVSRQRVLKVRKQIQAKYRQLELEEFLNG</sequence>
<name>A0A0R1EKL6_LACZE</name>
<dbReference type="SUPFAM" id="SSF46894">
    <property type="entry name" value="C-terminal effector domain of the bipartite response regulators"/>
    <property type="match status" value="1"/>
</dbReference>
<dbReference type="RefSeq" id="WP_010492904.1">
    <property type="nucleotide sequence ID" value="NZ_AZCT01000026.1"/>
</dbReference>
<evidence type="ECO:0000313" key="3">
    <source>
        <dbReference type="EMBL" id="KRK10000.1"/>
    </source>
</evidence>
<accession>A0A0R1EKL6</accession>
<evidence type="ECO:0000256" key="2">
    <source>
        <dbReference type="ARBA" id="ARBA00023163"/>
    </source>
</evidence>
<reference evidence="3 4" key="1">
    <citation type="journal article" date="2015" name="Genome Announc.">
        <title>Expanding the biotechnology potential of lactobacilli through comparative genomics of 213 strains and associated genera.</title>
        <authorList>
            <person name="Sun Z."/>
            <person name="Harris H.M."/>
            <person name="McCann A."/>
            <person name="Guo C."/>
            <person name="Argimon S."/>
            <person name="Zhang W."/>
            <person name="Yang X."/>
            <person name="Jeffery I.B."/>
            <person name="Cooney J.C."/>
            <person name="Kagawa T.F."/>
            <person name="Liu W."/>
            <person name="Song Y."/>
            <person name="Salvetti E."/>
            <person name="Wrobel A."/>
            <person name="Rasinkangas P."/>
            <person name="Parkhill J."/>
            <person name="Rea M.C."/>
            <person name="O'Sullivan O."/>
            <person name="Ritari J."/>
            <person name="Douillard F.P."/>
            <person name="Paul Ross R."/>
            <person name="Yang R."/>
            <person name="Briner A.E."/>
            <person name="Felis G.E."/>
            <person name="de Vos W.M."/>
            <person name="Barrangou R."/>
            <person name="Klaenhammer T.R."/>
            <person name="Caufield P.W."/>
            <person name="Cui Y."/>
            <person name="Zhang H."/>
            <person name="O'Toole P.W."/>
        </authorList>
    </citation>
    <scope>NUCLEOTIDE SEQUENCE [LARGE SCALE GENOMIC DNA]</scope>
    <source>
        <strain evidence="3 4">DSM 20178</strain>
    </source>
</reference>
<dbReference type="EMBL" id="AZCT01000026">
    <property type="protein sequence ID" value="KRK10000.1"/>
    <property type="molecule type" value="Genomic_DNA"/>
</dbReference>
<dbReference type="GO" id="GO:0003677">
    <property type="term" value="F:DNA binding"/>
    <property type="evidence" value="ECO:0007669"/>
    <property type="project" value="InterPro"/>
</dbReference>
<evidence type="ECO:0000256" key="1">
    <source>
        <dbReference type="ARBA" id="ARBA00023015"/>
    </source>
</evidence>
<dbReference type="PATRIC" id="fig|1423816.3.peg.2009"/>
<keyword evidence="1" id="KW-0805">Transcription regulation</keyword>
<proteinExistence type="predicted"/>
<dbReference type="AlphaFoldDB" id="A0A0R1EKL6"/>
<organism evidence="3 4">
    <name type="scientific">Lacticaseibacillus zeae DSM 20178 = KCTC 3804</name>
    <dbReference type="NCBI Taxonomy" id="1423816"/>
    <lineage>
        <taxon>Bacteria</taxon>
        <taxon>Bacillati</taxon>
        <taxon>Bacillota</taxon>
        <taxon>Bacilli</taxon>
        <taxon>Lactobacillales</taxon>
        <taxon>Lactobacillaceae</taxon>
        <taxon>Lacticaseibacillus</taxon>
    </lineage>
</organism>
<comment type="caution">
    <text evidence="3">The sequence shown here is derived from an EMBL/GenBank/DDBJ whole genome shotgun (WGS) entry which is preliminary data.</text>
</comment>
<evidence type="ECO:0000313" key="4">
    <source>
        <dbReference type="Proteomes" id="UP000051984"/>
    </source>
</evidence>
<keyword evidence="2" id="KW-0804">Transcription</keyword>
<dbReference type="InterPro" id="IPR016032">
    <property type="entry name" value="Sig_transdc_resp-reg_C-effctor"/>
</dbReference>